<feature type="transmembrane region" description="Helical" evidence="6">
    <location>
        <begin position="307"/>
        <end position="324"/>
    </location>
</feature>
<dbReference type="Pfam" id="PF13567">
    <property type="entry name" value="DUF4131"/>
    <property type="match status" value="1"/>
</dbReference>
<feature type="transmembrane region" description="Helical" evidence="6">
    <location>
        <begin position="416"/>
        <end position="441"/>
    </location>
</feature>
<dbReference type="InterPro" id="IPR052159">
    <property type="entry name" value="Competence_DNA_uptake"/>
</dbReference>
<evidence type="ECO:0000259" key="7">
    <source>
        <dbReference type="Pfam" id="PF03772"/>
    </source>
</evidence>
<feature type="transmembrane region" description="Helical" evidence="6">
    <location>
        <begin position="7"/>
        <end position="26"/>
    </location>
</feature>
<name>A0A1H3L1T8_9RHOB</name>
<evidence type="ECO:0000256" key="3">
    <source>
        <dbReference type="ARBA" id="ARBA00022692"/>
    </source>
</evidence>
<dbReference type="Proteomes" id="UP000199026">
    <property type="component" value="Unassembled WGS sequence"/>
</dbReference>
<gene>
    <name evidence="9" type="ORF">SAMN05444486_102870</name>
</gene>
<evidence type="ECO:0000256" key="1">
    <source>
        <dbReference type="ARBA" id="ARBA00004651"/>
    </source>
</evidence>
<evidence type="ECO:0000256" key="6">
    <source>
        <dbReference type="SAM" id="Phobius"/>
    </source>
</evidence>
<dbReference type="GO" id="GO:0005886">
    <property type="term" value="C:plasma membrane"/>
    <property type="evidence" value="ECO:0007669"/>
    <property type="project" value="UniProtKB-SubCell"/>
</dbReference>
<feature type="transmembrane region" description="Helical" evidence="6">
    <location>
        <begin position="482"/>
        <end position="500"/>
    </location>
</feature>
<evidence type="ECO:0000256" key="4">
    <source>
        <dbReference type="ARBA" id="ARBA00022989"/>
    </source>
</evidence>
<evidence type="ECO:0000256" key="2">
    <source>
        <dbReference type="ARBA" id="ARBA00022475"/>
    </source>
</evidence>
<feature type="transmembrane region" description="Helical" evidence="6">
    <location>
        <begin position="448"/>
        <end position="470"/>
    </location>
</feature>
<organism evidence="9 10">
    <name type="scientific">Lentibacter algarum</name>
    <dbReference type="NCBI Taxonomy" id="576131"/>
    <lineage>
        <taxon>Bacteria</taxon>
        <taxon>Pseudomonadati</taxon>
        <taxon>Pseudomonadota</taxon>
        <taxon>Alphaproteobacteria</taxon>
        <taxon>Rhodobacterales</taxon>
        <taxon>Roseobacteraceae</taxon>
        <taxon>Lentibacter</taxon>
    </lineage>
</organism>
<keyword evidence="10" id="KW-1185">Reference proteome</keyword>
<feature type="transmembrane region" description="Helical" evidence="6">
    <location>
        <begin position="59"/>
        <end position="79"/>
    </location>
</feature>
<sequence>MLGQRGALYPWAPVFLAFGISLYFALPNEPPLAAYALALAATFVGSVVLALYRSLFAPLVWVCLLVSVGFGLAGGRAVWVSGPVLGWRYYGPVEGRIVLIDRSASGALRLTLDQVILERLPPNKTPTRVRVALHGAESAVPQAGSTVLITAHLSPPSGPVEPNGFDFQRHAWFQGLGAIGYSRTPLMVLEPARHAALISQARYAFANFVRSEIKGENGAFAAAIMAGDRSAMSQETVDTLRHTNLAHLLAISGLHMGLLSGFIYAAIRYGLVLSPSLRHRVPIRKTAAFGALVVSFFYLLLSGGSVATERAFIMAMVALGAVFFERRVISLRSVATAALIVLLWQPEALLGPGFQMSFAATTALVAVFAALRDYDVSLGPKWLRPFATLFITSFVAGLATAPVAAAHFNHFAHYGLLANLLAVPLMGALVIPAGVIALLLWPLGLSSLGFFVMELGISWILTVAGFFAALDGARGTVVAPDPYVLAMMMLGALGVALWRGTARLFGVLPMLVAAGLWSQTTRPDVLISDTGKLVGVMTGEGRVLSAKSGSGFVARGWLENDGDLRSQEAAARHWEEASAVAAYPLLHARGKASVAAAGCGAGQILVVAGLLERDLPCLVFDERRLRETGAVALYFERDELKMKTARESTGRRLWNTRRARQ</sequence>
<dbReference type="InterPro" id="IPR025405">
    <property type="entry name" value="DUF4131"/>
</dbReference>
<dbReference type="InterPro" id="IPR004477">
    <property type="entry name" value="ComEC_N"/>
</dbReference>
<protein>
    <submittedName>
        <fullName evidence="9">Competence protein ComEC</fullName>
    </submittedName>
</protein>
<evidence type="ECO:0000313" key="10">
    <source>
        <dbReference type="Proteomes" id="UP000199026"/>
    </source>
</evidence>
<keyword evidence="5 6" id="KW-0472">Membrane</keyword>
<evidence type="ECO:0000313" key="9">
    <source>
        <dbReference type="EMBL" id="SDY57855.1"/>
    </source>
</evidence>
<feature type="transmembrane region" description="Helical" evidence="6">
    <location>
        <begin position="245"/>
        <end position="271"/>
    </location>
</feature>
<dbReference type="PANTHER" id="PTHR30619">
    <property type="entry name" value="DNA INTERNALIZATION/COMPETENCE PROTEIN COMEC/REC2"/>
    <property type="match status" value="1"/>
</dbReference>
<feature type="transmembrane region" description="Helical" evidence="6">
    <location>
        <begin position="383"/>
        <end position="404"/>
    </location>
</feature>
<dbReference type="AlphaFoldDB" id="A0A1H3L1T8"/>
<evidence type="ECO:0000256" key="5">
    <source>
        <dbReference type="ARBA" id="ARBA00023136"/>
    </source>
</evidence>
<feature type="domain" description="ComEC/Rec2-related protein" evidence="7">
    <location>
        <begin position="225"/>
        <end position="499"/>
    </location>
</feature>
<evidence type="ECO:0000259" key="8">
    <source>
        <dbReference type="Pfam" id="PF13567"/>
    </source>
</evidence>
<dbReference type="STRING" id="576131.SAMN05444486_102870"/>
<comment type="subcellular location">
    <subcellularLocation>
        <location evidence="1">Cell membrane</location>
        <topology evidence="1">Multi-pass membrane protein</topology>
    </subcellularLocation>
</comment>
<reference evidence="9 10" key="1">
    <citation type="submission" date="2016-10" db="EMBL/GenBank/DDBJ databases">
        <authorList>
            <person name="de Groot N.N."/>
        </authorList>
    </citation>
    <scope>NUCLEOTIDE SEQUENCE [LARGE SCALE GENOMIC DNA]</scope>
    <source>
        <strain evidence="9 10">DSM 24677</strain>
    </source>
</reference>
<feature type="transmembrane region" description="Helical" evidence="6">
    <location>
        <begin position="352"/>
        <end position="371"/>
    </location>
</feature>
<dbReference type="Pfam" id="PF03772">
    <property type="entry name" value="Competence"/>
    <property type="match status" value="1"/>
</dbReference>
<feature type="transmembrane region" description="Helical" evidence="6">
    <location>
        <begin position="283"/>
        <end position="301"/>
    </location>
</feature>
<feature type="domain" description="DUF4131" evidence="8">
    <location>
        <begin position="32"/>
        <end position="184"/>
    </location>
</feature>
<feature type="transmembrane region" description="Helical" evidence="6">
    <location>
        <begin position="32"/>
        <end position="52"/>
    </location>
</feature>
<dbReference type="PANTHER" id="PTHR30619:SF1">
    <property type="entry name" value="RECOMBINATION PROTEIN 2"/>
    <property type="match status" value="1"/>
</dbReference>
<accession>A0A1H3L1T8</accession>
<proteinExistence type="predicted"/>
<keyword evidence="3 6" id="KW-0812">Transmembrane</keyword>
<dbReference type="NCBIfam" id="TIGR00360">
    <property type="entry name" value="ComEC_N-term"/>
    <property type="match status" value="1"/>
</dbReference>
<keyword evidence="4 6" id="KW-1133">Transmembrane helix</keyword>
<dbReference type="EMBL" id="FNPR01000002">
    <property type="protein sequence ID" value="SDY57855.1"/>
    <property type="molecule type" value="Genomic_DNA"/>
</dbReference>
<keyword evidence="2" id="KW-1003">Cell membrane</keyword>